<reference evidence="2" key="1">
    <citation type="journal article" date="2023" name="Front. Plant Sci.">
        <title>Chromosomal-level genome assembly of Melastoma candidum provides insights into trichome evolution.</title>
        <authorList>
            <person name="Zhong Y."/>
            <person name="Wu W."/>
            <person name="Sun C."/>
            <person name="Zou P."/>
            <person name="Liu Y."/>
            <person name="Dai S."/>
            <person name="Zhou R."/>
        </authorList>
    </citation>
    <scope>NUCLEOTIDE SEQUENCE [LARGE SCALE GENOMIC DNA]</scope>
</reference>
<protein>
    <submittedName>
        <fullName evidence="1">Uncharacterized protein</fullName>
    </submittedName>
</protein>
<dbReference type="EMBL" id="CM042881">
    <property type="protein sequence ID" value="KAI4386927.1"/>
    <property type="molecule type" value="Genomic_DNA"/>
</dbReference>
<comment type="caution">
    <text evidence="1">The sequence shown here is derived from an EMBL/GenBank/DDBJ whole genome shotgun (WGS) entry which is preliminary data.</text>
</comment>
<keyword evidence="2" id="KW-1185">Reference proteome</keyword>
<evidence type="ECO:0000313" key="1">
    <source>
        <dbReference type="EMBL" id="KAI4386927.1"/>
    </source>
</evidence>
<gene>
    <name evidence="1" type="ORF">MLD38_004802</name>
</gene>
<accession>A0ACB9S871</accession>
<evidence type="ECO:0000313" key="2">
    <source>
        <dbReference type="Proteomes" id="UP001057402"/>
    </source>
</evidence>
<sequence>MKYGPIIQLLFGSFPVIVASSVQMPREFLKNHGAVLSMRPRTASGKYTTYDSSDMLWSPDGPYWRQARKMFRTELFSARRMESY</sequence>
<dbReference type="Proteomes" id="UP001057402">
    <property type="component" value="Chromosome 2"/>
</dbReference>
<organism evidence="1 2">
    <name type="scientific">Melastoma candidum</name>
    <dbReference type="NCBI Taxonomy" id="119954"/>
    <lineage>
        <taxon>Eukaryota</taxon>
        <taxon>Viridiplantae</taxon>
        <taxon>Streptophyta</taxon>
        <taxon>Embryophyta</taxon>
        <taxon>Tracheophyta</taxon>
        <taxon>Spermatophyta</taxon>
        <taxon>Magnoliopsida</taxon>
        <taxon>eudicotyledons</taxon>
        <taxon>Gunneridae</taxon>
        <taxon>Pentapetalae</taxon>
        <taxon>rosids</taxon>
        <taxon>malvids</taxon>
        <taxon>Myrtales</taxon>
        <taxon>Melastomataceae</taxon>
        <taxon>Melastomatoideae</taxon>
        <taxon>Melastomateae</taxon>
        <taxon>Melastoma</taxon>
    </lineage>
</organism>
<name>A0ACB9S871_9MYRT</name>
<proteinExistence type="predicted"/>